<dbReference type="EMBL" id="BJVA01000008">
    <property type="protein sequence ID" value="GEK96484.1"/>
    <property type="molecule type" value="Genomic_DNA"/>
</dbReference>
<dbReference type="Pfam" id="PF05013">
    <property type="entry name" value="FGase"/>
    <property type="match status" value="1"/>
</dbReference>
<keyword evidence="2" id="KW-1185">Reference proteome</keyword>
<organism evidence="1 2">
    <name type="scientific">Gluconobacter kanchanaburiensis NBRC 103587</name>
    <dbReference type="NCBI Taxonomy" id="1307948"/>
    <lineage>
        <taxon>Bacteria</taxon>
        <taxon>Pseudomonadati</taxon>
        <taxon>Pseudomonadota</taxon>
        <taxon>Alphaproteobacteria</taxon>
        <taxon>Acetobacterales</taxon>
        <taxon>Acetobacteraceae</taxon>
        <taxon>Gluconobacter</taxon>
    </lineage>
</organism>
<protein>
    <submittedName>
        <fullName evidence="1">N-formylglutamate amidohydrolase</fullName>
    </submittedName>
</protein>
<name>A0A511B813_9PROT</name>
<gene>
    <name evidence="1" type="ORF">GKA01_16810</name>
</gene>
<comment type="caution">
    <text evidence="1">The sequence shown here is derived from an EMBL/GenBank/DDBJ whole genome shotgun (WGS) entry which is preliminary data.</text>
</comment>
<reference evidence="1 2" key="1">
    <citation type="submission" date="2019-07" db="EMBL/GenBank/DDBJ databases">
        <title>Whole genome shotgun sequence of Gluconobacter kanchanaburiensis NBRC 103587.</title>
        <authorList>
            <person name="Hosoyama A."/>
            <person name="Uohara A."/>
            <person name="Ohji S."/>
            <person name="Ichikawa N."/>
        </authorList>
    </citation>
    <scope>NUCLEOTIDE SEQUENCE [LARGE SCALE GENOMIC DNA]</scope>
    <source>
        <strain evidence="1 2">NBRC 103587</strain>
    </source>
</reference>
<dbReference type="Gene3D" id="3.40.630.40">
    <property type="entry name" value="Zn-dependent exopeptidases"/>
    <property type="match status" value="1"/>
</dbReference>
<sequence>MTLETASGKAVSGHLVQPASDVVEILNPFGKSPYVLLCEHASAFIPSSYAFLGLPECERLRHIAWDIGARAVAVELSRQLDAVLVLGKVSRLVIDLNRPLHSTSSIPSVSEMTVIPGNERLSEAQRRERQERWFHPFHDAVASLLDRRQIAGEKTFLLGIHSFTPVFKGETRAWPAGILFDRAITYAEAFIQALKDTSGGPVVGNFPYVIEQDEDYAVPVHGDGRNIPACLVEIRQDLLLDEKQTHQWASWLAQAARKVESSENLLVLKPAL</sequence>
<dbReference type="InterPro" id="IPR007709">
    <property type="entry name" value="N-FG_amidohydro"/>
</dbReference>
<accession>A0A511B813</accession>
<dbReference type="Proteomes" id="UP000321079">
    <property type="component" value="Unassembled WGS sequence"/>
</dbReference>
<proteinExistence type="predicted"/>
<dbReference type="AlphaFoldDB" id="A0A511B813"/>
<evidence type="ECO:0000313" key="2">
    <source>
        <dbReference type="Proteomes" id="UP000321079"/>
    </source>
</evidence>
<dbReference type="PIRSF" id="PIRSF029730">
    <property type="entry name" value="UCP029730"/>
    <property type="match status" value="1"/>
</dbReference>
<dbReference type="OrthoDB" id="9815326at2"/>
<dbReference type="RefSeq" id="WP_146861377.1">
    <property type="nucleotide sequence ID" value="NZ_BARK01000007.1"/>
</dbReference>
<dbReference type="SUPFAM" id="SSF53187">
    <property type="entry name" value="Zn-dependent exopeptidases"/>
    <property type="match status" value="1"/>
</dbReference>
<dbReference type="GO" id="GO:0016787">
    <property type="term" value="F:hydrolase activity"/>
    <property type="evidence" value="ECO:0007669"/>
    <property type="project" value="UniProtKB-KW"/>
</dbReference>
<evidence type="ECO:0000313" key="1">
    <source>
        <dbReference type="EMBL" id="GEK96484.1"/>
    </source>
</evidence>
<keyword evidence="1" id="KW-0378">Hydrolase</keyword>
<dbReference type="InterPro" id="IPR011227">
    <property type="entry name" value="UCP029730"/>
</dbReference>